<feature type="region of interest" description="Disordered" evidence="1">
    <location>
        <begin position="2490"/>
        <end position="2510"/>
    </location>
</feature>
<dbReference type="STRING" id="1094619.G4ZEW1"/>
<dbReference type="GO" id="GO:0035082">
    <property type="term" value="P:axoneme assembly"/>
    <property type="evidence" value="ECO:0007669"/>
    <property type="project" value="InterPro"/>
</dbReference>
<dbReference type="Proteomes" id="UP000002640">
    <property type="component" value="Unassembled WGS sequence"/>
</dbReference>
<evidence type="ECO:0000313" key="2">
    <source>
        <dbReference type="EMBL" id="EGZ17457.1"/>
    </source>
</evidence>
<dbReference type="GeneID" id="20643762"/>
<proteinExistence type="predicted"/>
<feature type="compositionally biased region" description="Acidic residues" evidence="1">
    <location>
        <begin position="1992"/>
        <end position="2005"/>
    </location>
</feature>
<gene>
    <name evidence="2" type="ORF">PHYSODRAFT_314806</name>
</gene>
<dbReference type="PANTHER" id="PTHR15977:SF15">
    <property type="entry name" value="CILIA- AND FLAGELLA-ASSOCIATED PROTEIN 46"/>
    <property type="match status" value="1"/>
</dbReference>
<feature type="compositionally biased region" description="Low complexity" evidence="1">
    <location>
        <begin position="1973"/>
        <end position="1990"/>
    </location>
</feature>
<dbReference type="OMA" id="EEFWYNS"/>
<feature type="region of interest" description="Disordered" evidence="1">
    <location>
        <begin position="1973"/>
        <end position="2005"/>
    </location>
</feature>
<accession>G4ZEW1</accession>
<dbReference type="Pfam" id="PF25439">
    <property type="entry name" value="TPR_CFAP46_N"/>
    <property type="match status" value="1"/>
</dbReference>
<dbReference type="InterPro" id="IPR039586">
    <property type="entry name" value="CFAP46"/>
</dbReference>
<name>G4ZEW1_PHYSP</name>
<organism evidence="2 3">
    <name type="scientific">Phytophthora sojae (strain P6497)</name>
    <name type="common">Soybean stem and root rot agent</name>
    <name type="synonym">Phytophthora megasperma f. sp. glycines</name>
    <dbReference type="NCBI Taxonomy" id="1094619"/>
    <lineage>
        <taxon>Eukaryota</taxon>
        <taxon>Sar</taxon>
        <taxon>Stramenopiles</taxon>
        <taxon>Oomycota</taxon>
        <taxon>Peronosporomycetes</taxon>
        <taxon>Peronosporales</taxon>
        <taxon>Peronosporaceae</taxon>
        <taxon>Phytophthora</taxon>
    </lineage>
</organism>
<protein>
    <submittedName>
        <fullName evidence="2">Uncharacterized protein</fullName>
    </submittedName>
</protein>
<dbReference type="InterPro" id="IPR057466">
    <property type="entry name" value="CFAP46_TPR"/>
</dbReference>
<dbReference type="InParanoid" id="G4ZEW1"/>
<dbReference type="RefSeq" id="XP_009526515.1">
    <property type="nucleotide sequence ID" value="XM_009528220.1"/>
</dbReference>
<dbReference type="PANTHER" id="PTHR15977">
    <property type="entry name" value="CILIA- AND FLAGELLA-ASSOCIATED PROTEIN 46"/>
    <property type="match status" value="1"/>
</dbReference>
<sequence>MALDRELRRLLEYARLPETDNASSKDGNPPRPTARGILDRIIGIHRQTCVPSMGVSADMNLPELLVLTAEAAIFQGDFDTASESVEWFFSECQLKNQFYCRAQFVRAQCGSHDAQSDTGVMKLKKVLNAIHFILAVIPIATDSRKRPMYDFLVYNASVTYWQIARQLMKQSTFQFLVPSLTKVIDALKLTAEADVAWMLQLQLALVYAQVDANQPANAAKTINDVVDVQIAPRLADPSKAADESFKALYEEALRIQVHVGSFKDPECQKIVPNVKRLLPPTNKRSSLLVKLQCVKSGNLSGTLEAAYVEIFQEATGFLAFAPETQLDEVKTFVASLEPRAMDDIDAEVIVETAIHAAFNNTLAIAVACDVILQRKGKNMPPKIRVLYQVLGAILLIVLPSQHTGSKMSLRQRQATQLARRVEGMKAFERTLLASKRQQDPQLVERVCIYAWNLSLPLLQPHLRSNLARVLGLSSSILEELDSLLLGLRARLYLEVAKLEVASDFLAKANSNVSKALTLDYGTIARPNDATAMTVELLSTHKDWIARPVDTHLFPIKQKLELKLGSESSPSKSSEVLAMLEQVKVAKDPHQQRPTVERAIDVMTEISSSTEESTDVADHVRLWCEISSLAWNGLHDGELAQRAVESALSTYFATTEAGEVVAPKIISGEKSLMILEVDMRLLLVEILATRLKDQATKVDNVRRQAESAGNWLESQGVERKAGGRRRSSIDLSALVLLGKEAYVLGIQRPRPHAEASPTSPMDPPGESVELDEDAILQVRQSKLESEVHAVKSEILKHLARALKAATKIGWTFVLENTCIYLWNYHFHVFRLVLESSRPEFFEPQWILPECVSAFEAVYAALEAAANAVDNDLLACVGLGLSSIYEKTARLDKALAIADTFLKRKPLAAPAGFSLQSSVGVLHLKRFAEMKSRIQIAQNTKEIAPTDSSTAQLKVVAYLEAMEAVFRQMLLPAAQQPQLMEKAQGLYQKAVGIWQSSAPEIFNAFMSDDLERVLEEEQQLLELYVEVWVRVGCGAFRLHSTKYAIECADQALLPLKSGEGKKARQMTQLLVVGSTWKWFALAELLYGRAILALTQGDSPAQKLLLASLSHLVRAIEYGLRGSISTLVTQACEVIWNATISAINRGNTVDNDEAEDDFLDRVVQHLRKTLRYLDQVIASPEADLSFYGEMVLLTLAVCEKANKWTDQFAICDAVLKAFGPTSHRAPLPSEIMKEIQTASAISGAHLGRPSAMPKTGGSSKTPEQLKESLVQAQILRKVAFTSWKDPPAQLKALSNAYVELDGQLEEQALVLVDVAEWLFTNRFPSQNAEAYLECATATLMNCQRQKLIASQMAASRKASMSVGSRPKSTVVYSPLWFAEKQLRVFVMQGKLAKTFTERSKYLRLALIEVEKAWEHIFLVANEVESQAAFDADPSNKANNVEYDEWKKDKAPKYSKPTSERGWVHFFLDHDENAAHRFHTPWTKALQSVQSPTFVHITQPVLTLAYLEELVTMLRDVGLQFGAMTPAFCLYVVVFHTYIPHRTHVAQIWLELLQFEVMERLNLSKFSLPLQSALDMIQTHAELLMREIQDAEATKTLPDSALTSRKRLVLHSDRLEARAKAVDSVKMLLQFGFVRQAKMLLEILRYSANDGDTNGNNAPATEALSECELLSSLVLEIEGQREWALARMTSALKCPQLDLCRFLEWTLRSCKLDRNLAQSLNALQATEKKAAKTIVAAVRRPAVQAPASSPSDLSSVCLLARVIFKQATILLKISAASNGSGVMAHLLESKRAFERSVRVLKLVEADYGRTQLMLKFREVIVNPLELDLSMTKLQLARLLVAPELSTAAIQEKEMTWYRYYEDSQRSIVEKWLNATGSVTKKSLSWELPRAMTLITSAIDKLSGNPTLDIQHAIAQVIRLQCQRLALLHGCDRQTADAIQHRLWTRYTSSDSPNVTWVCCHGARAELAVAAADAAAANQPQTQTQAQAQSQPQTQEDNIDQEEEEEEEGLDQARFDEMLTARAAQIQTYQVFAFEKQCAELLKLCSNELIQLLGCRHPFDCAKNVLKHQSAEVIEVTNSLFEKCVSESNVQRLHLRRMKKLQKTHTSAAAHSLPFQLSQLYLTQQSESFKRMSVGFRVDAIVAALPSTIRVLCLHFSPDRCFLYAALLGSTKRRVAIARMEFTDVQTVLLEQLRKRIEAWRAKCSKETLAYEDTHHQDEMYEFVGDILEEEFTAIINDTIDLLGPLFTHSAMKAELKSNLAGNTLVLLLDQVLSCLPMEALPALQAADAIARDFSIQMLHQRLMALKKQPLRPNEVRVIVDPHKEDPGSSSGQTITSVVKQAGWKDAFEHGQIPSVTDWQQALLARRGGGLIYVGPNRVLGSFLPLQQLTGMNVALTCQAMILLDHAENSKSSRRQSKIDSEKPAWEKEVECDPYCRALLLTLCGVNVLTINQWATTFNGNRRLANGLLQNLGKGHYIGKALKKFSESTVAASASATSLGSPPTDPSSPIAATEGSVGSKLQLKNRFRYNAVVYGLAHLSLKSGD</sequence>
<keyword evidence="3" id="KW-1185">Reference proteome</keyword>
<dbReference type="GO" id="GO:0060294">
    <property type="term" value="P:cilium movement involved in cell motility"/>
    <property type="evidence" value="ECO:0007669"/>
    <property type="project" value="InterPro"/>
</dbReference>
<evidence type="ECO:0000313" key="3">
    <source>
        <dbReference type="Proteomes" id="UP000002640"/>
    </source>
</evidence>
<dbReference type="KEGG" id="psoj:PHYSODRAFT_314806"/>
<evidence type="ECO:0000256" key="1">
    <source>
        <dbReference type="SAM" id="MobiDB-lite"/>
    </source>
</evidence>
<dbReference type="EMBL" id="JH159154">
    <property type="protein sequence ID" value="EGZ17457.1"/>
    <property type="molecule type" value="Genomic_DNA"/>
</dbReference>
<reference evidence="2 3" key="1">
    <citation type="journal article" date="2006" name="Science">
        <title>Phytophthora genome sequences uncover evolutionary origins and mechanisms of pathogenesis.</title>
        <authorList>
            <person name="Tyler B.M."/>
            <person name="Tripathy S."/>
            <person name="Zhang X."/>
            <person name="Dehal P."/>
            <person name="Jiang R.H."/>
            <person name="Aerts A."/>
            <person name="Arredondo F.D."/>
            <person name="Baxter L."/>
            <person name="Bensasson D."/>
            <person name="Beynon J.L."/>
            <person name="Chapman J."/>
            <person name="Damasceno C.M."/>
            <person name="Dorrance A.E."/>
            <person name="Dou D."/>
            <person name="Dickerman A.W."/>
            <person name="Dubchak I.L."/>
            <person name="Garbelotto M."/>
            <person name="Gijzen M."/>
            <person name="Gordon S.G."/>
            <person name="Govers F."/>
            <person name="Grunwald N.J."/>
            <person name="Huang W."/>
            <person name="Ivors K.L."/>
            <person name="Jones R.W."/>
            <person name="Kamoun S."/>
            <person name="Krampis K."/>
            <person name="Lamour K.H."/>
            <person name="Lee M.K."/>
            <person name="McDonald W.H."/>
            <person name="Medina M."/>
            <person name="Meijer H.J."/>
            <person name="Nordberg E.K."/>
            <person name="Maclean D.J."/>
            <person name="Ospina-Giraldo M.D."/>
            <person name="Morris P.F."/>
            <person name="Phuntumart V."/>
            <person name="Putnam N.H."/>
            <person name="Rash S."/>
            <person name="Rose J.K."/>
            <person name="Sakihama Y."/>
            <person name="Salamov A.A."/>
            <person name="Savidor A."/>
            <person name="Scheuring C.F."/>
            <person name="Smith B.M."/>
            <person name="Sobral B.W."/>
            <person name="Terry A."/>
            <person name="Torto-Alalibo T.A."/>
            <person name="Win J."/>
            <person name="Xu Z."/>
            <person name="Zhang H."/>
            <person name="Grigoriev I.V."/>
            <person name="Rokhsar D.S."/>
            <person name="Boore J.L."/>
        </authorList>
    </citation>
    <scope>NUCLEOTIDE SEQUENCE [LARGE SCALE GENOMIC DNA]</scope>
    <source>
        <strain evidence="2 3">P6497</strain>
    </source>
</reference>